<dbReference type="Proteomes" id="UP000283895">
    <property type="component" value="Unassembled WGS sequence"/>
</dbReference>
<dbReference type="InterPro" id="IPR012341">
    <property type="entry name" value="6hp_glycosidase-like_sf"/>
</dbReference>
<dbReference type="STRING" id="356882.A0A423WW34"/>
<dbReference type="GO" id="GO:0036503">
    <property type="term" value="P:ERAD pathway"/>
    <property type="evidence" value="ECO:0007669"/>
    <property type="project" value="UniProtKB-ARBA"/>
</dbReference>
<evidence type="ECO:0000256" key="1">
    <source>
        <dbReference type="ARBA" id="ARBA00001913"/>
    </source>
</evidence>
<evidence type="ECO:0000256" key="8">
    <source>
        <dbReference type="PIRSR" id="PIRSR601382-3"/>
    </source>
</evidence>
<name>A0A423WW34_9PEZI</name>
<feature type="binding site" evidence="7">
    <location>
        <position position="566"/>
    </location>
    <ligand>
        <name>Ca(2+)</name>
        <dbReference type="ChEBI" id="CHEBI:29108"/>
    </ligand>
</feature>
<dbReference type="AlphaFoldDB" id="A0A423WW34"/>
<feature type="active site" evidence="6">
    <location>
        <position position="477"/>
    </location>
</feature>
<keyword evidence="7" id="KW-0106">Calcium</keyword>
<dbReference type="SUPFAM" id="SSF48225">
    <property type="entry name" value="Seven-hairpin glycosidases"/>
    <property type="match status" value="1"/>
</dbReference>
<reference evidence="10 11" key="1">
    <citation type="submission" date="2015-09" db="EMBL/GenBank/DDBJ databases">
        <title>Host preference determinants of Valsa canker pathogens revealed by comparative genomics.</title>
        <authorList>
            <person name="Yin Z."/>
            <person name="Huang L."/>
        </authorList>
    </citation>
    <scope>NUCLEOTIDE SEQUENCE [LARGE SCALE GENOMIC DNA]</scope>
    <source>
        <strain evidence="10 11">03-1</strain>
    </source>
</reference>
<dbReference type="PRINTS" id="PR00747">
    <property type="entry name" value="GLYHDRLASE47"/>
</dbReference>
<feature type="active site" evidence="6">
    <location>
        <position position="314"/>
    </location>
</feature>
<proteinExistence type="inferred from homology"/>
<dbReference type="GO" id="GO:0016020">
    <property type="term" value="C:membrane"/>
    <property type="evidence" value="ECO:0007669"/>
    <property type="project" value="InterPro"/>
</dbReference>
<dbReference type="InterPro" id="IPR001382">
    <property type="entry name" value="Glyco_hydro_47"/>
</dbReference>
<keyword evidence="4 9" id="KW-0378">Hydrolase</keyword>
<dbReference type="EC" id="3.2.1.-" evidence="9"/>
<organism evidence="10 11">
    <name type="scientific">Cytospora schulzeri</name>
    <dbReference type="NCBI Taxonomy" id="448051"/>
    <lineage>
        <taxon>Eukaryota</taxon>
        <taxon>Fungi</taxon>
        <taxon>Dikarya</taxon>
        <taxon>Ascomycota</taxon>
        <taxon>Pezizomycotina</taxon>
        <taxon>Sordariomycetes</taxon>
        <taxon>Sordariomycetidae</taxon>
        <taxon>Diaporthales</taxon>
        <taxon>Cytosporaceae</taxon>
        <taxon>Cytospora</taxon>
    </lineage>
</organism>
<dbReference type="GO" id="GO:0005783">
    <property type="term" value="C:endoplasmic reticulum"/>
    <property type="evidence" value="ECO:0007669"/>
    <property type="project" value="TreeGrafter"/>
</dbReference>
<dbReference type="InterPro" id="IPR050749">
    <property type="entry name" value="Glycosyl_Hydrolase_47"/>
</dbReference>
<sequence length="577" mass="65271">MSIMSTPRKPLRLAVFVAFVLLISFFTLSDRFELEAPLAAYVDQPYAYVRSSFDWARRKQKYPVSSYEKLPKEPPHRLPRIQYDFKKGEGVQESRRSEVKKTFQKCWRSYRKHAWGADELTPISLRAADTFGGWGATMVDALDALWVMDMHAEFREAVHHVVGIDWDVHPDHEVCSLFETNIRYLGGLLAAYDLSGEAVLLRKATELGNMLFSAFDTPNRLPANSFNFERAKESTLMPSTREISANVGSLSMEFTRLSQLTGDPKFFDAISRVKKQLQRSQGGTKLPGMWPTFVDVQNGMLTPDNSFTLGSMADSLYEYLPKMYALLGGLDGSYRDMYVRAMDTAKAFLLFRPMVPDGDADMLFSGTVFSNGKDIVDLMPKGQHLTCYVGGMFALGGKLFGIDEDLDIGARLARGCAWAYEVMPTGVMPEEFTLVPCKEANMARCEWDEDRWLKEGRPSLPRGFSSIQAKGYMLRPEAIESVFYLYRITGDPAWQDVAWGMFRSIKRATETKHAHSAIEDVTRGGGSAPKKLDSMESFWLAETLKYFYLIFSEPDLMSLDDFVLNTEAHPLRIPKPS</sequence>
<comment type="pathway">
    <text evidence="2">Protein modification; protein glycosylation.</text>
</comment>
<dbReference type="GO" id="GO:0005509">
    <property type="term" value="F:calcium ion binding"/>
    <property type="evidence" value="ECO:0007669"/>
    <property type="project" value="InterPro"/>
</dbReference>
<dbReference type="FunFam" id="1.50.10.10:FF:000037">
    <property type="entry name" value="alpha-1,2-Mannosidase"/>
    <property type="match status" value="1"/>
</dbReference>
<dbReference type="UniPathway" id="UPA00378"/>
<accession>A0A423WW34</accession>
<evidence type="ECO:0000256" key="9">
    <source>
        <dbReference type="RuleBase" id="RU361193"/>
    </source>
</evidence>
<comment type="caution">
    <text evidence="10">The sequence shown here is derived from an EMBL/GenBank/DDBJ whole genome shotgun (WGS) entry which is preliminary data.</text>
</comment>
<dbReference type="PANTHER" id="PTHR11742">
    <property type="entry name" value="MANNOSYL-OLIGOSACCHARIDE ALPHA-1,2-MANNOSIDASE-RELATED"/>
    <property type="match status" value="1"/>
</dbReference>
<keyword evidence="5 8" id="KW-1015">Disulfide bond</keyword>
<feature type="disulfide bond" evidence="8">
    <location>
        <begin position="387"/>
        <end position="416"/>
    </location>
</feature>
<feature type="active site" description="Proton donor" evidence="6">
    <location>
        <position position="179"/>
    </location>
</feature>
<evidence type="ECO:0000313" key="10">
    <source>
        <dbReference type="EMBL" id="ROW07693.1"/>
    </source>
</evidence>
<protein>
    <recommendedName>
        <fullName evidence="9">alpha-1,2-Mannosidase</fullName>
        <ecNumber evidence="9">3.2.1.-</ecNumber>
    </recommendedName>
</protein>
<dbReference type="Gene3D" id="1.50.10.10">
    <property type="match status" value="1"/>
</dbReference>
<keyword evidence="9" id="KW-0326">Glycosidase</keyword>
<dbReference type="GO" id="GO:0004571">
    <property type="term" value="F:mannosyl-oligosaccharide 1,2-alpha-mannosidase activity"/>
    <property type="evidence" value="ECO:0007669"/>
    <property type="project" value="InterPro"/>
</dbReference>
<keyword evidence="11" id="KW-1185">Reference proteome</keyword>
<comment type="similarity">
    <text evidence="3 9">Belongs to the glycosyl hydrolase 47 family.</text>
</comment>
<dbReference type="GO" id="GO:0005975">
    <property type="term" value="P:carbohydrate metabolic process"/>
    <property type="evidence" value="ECO:0007669"/>
    <property type="project" value="InterPro"/>
</dbReference>
<comment type="cofactor">
    <cofactor evidence="1 7">
        <name>Ca(2+)</name>
        <dbReference type="ChEBI" id="CHEBI:29108"/>
    </cofactor>
</comment>
<keyword evidence="7" id="KW-0479">Metal-binding</keyword>
<evidence type="ECO:0000256" key="3">
    <source>
        <dbReference type="ARBA" id="ARBA00007658"/>
    </source>
</evidence>
<dbReference type="OrthoDB" id="8118055at2759"/>
<evidence type="ECO:0000256" key="7">
    <source>
        <dbReference type="PIRSR" id="PIRSR601382-2"/>
    </source>
</evidence>
<dbReference type="EMBL" id="LKEA01000007">
    <property type="protein sequence ID" value="ROW07693.1"/>
    <property type="molecule type" value="Genomic_DNA"/>
</dbReference>
<gene>
    <name evidence="10" type="ORF">VMCG_03499</name>
</gene>
<evidence type="ECO:0000256" key="6">
    <source>
        <dbReference type="PIRSR" id="PIRSR601382-1"/>
    </source>
</evidence>
<feature type="active site" description="Proton donor" evidence="6">
    <location>
        <position position="430"/>
    </location>
</feature>
<dbReference type="Pfam" id="PF01532">
    <property type="entry name" value="Glyco_hydro_47"/>
    <property type="match status" value="1"/>
</dbReference>
<dbReference type="InterPro" id="IPR036026">
    <property type="entry name" value="Seven-hairpin_glycosidases"/>
</dbReference>
<evidence type="ECO:0000256" key="5">
    <source>
        <dbReference type="ARBA" id="ARBA00023157"/>
    </source>
</evidence>
<evidence type="ECO:0000256" key="2">
    <source>
        <dbReference type="ARBA" id="ARBA00004922"/>
    </source>
</evidence>
<dbReference type="PANTHER" id="PTHR11742:SF89">
    <property type="entry name" value="ALPHA-1,2-MANNOSIDASE"/>
    <property type="match status" value="1"/>
</dbReference>
<evidence type="ECO:0000313" key="11">
    <source>
        <dbReference type="Proteomes" id="UP000283895"/>
    </source>
</evidence>
<evidence type="ECO:0000256" key="4">
    <source>
        <dbReference type="ARBA" id="ARBA00022801"/>
    </source>
</evidence>